<evidence type="ECO:0000313" key="3">
    <source>
        <dbReference type="EMBL" id="KAF9731905.1"/>
    </source>
</evidence>
<feature type="domain" description="Glucose-methanol-choline oxidoreductase C-terminal" evidence="2">
    <location>
        <begin position="4"/>
        <end position="59"/>
    </location>
</feature>
<dbReference type="GO" id="GO:0016614">
    <property type="term" value="F:oxidoreductase activity, acting on CH-OH group of donors"/>
    <property type="evidence" value="ECO:0007669"/>
    <property type="project" value="InterPro"/>
</dbReference>
<proteinExistence type="inferred from homology"/>
<dbReference type="InterPro" id="IPR007867">
    <property type="entry name" value="GMC_OxRtase_C"/>
</dbReference>
<name>A0A9P6KMF6_9PLEO</name>
<dbReference type="InterPro" id="IPR036188">
    <property type="entry name" value="FAD/NAD-bd_sf"/>
</dbReference>
<dbReference type="AlphaFoldDB" id="A0A9P6KMF6"/>
<dbReference type="OrthoDB" id="269227at2759"/>
<dbReference type="Pfam" id="PF05199">
    <property type="entry name" value="GMC_oxred_C"/>
    <property type="match status" value="1"/>
</dbReference>
<evidence type="ECO:0000256" key="1">
    <source>
        <dbReference type="ARBA" id="ARBA00010790"/>
    </source>
</evidence>
<keyword evidence="4" id="KW-1185">Reference proteome</keyword>
<gene>
    <name evidence="3" type="ORF">PMIN01_09834</name>
</gene>
<sequence length="75" mass="8235">MPNTNWHSCGTCAMAHREFGGAVDAELCVYGVHYLRIVDGSVIPFVPQSNLQRLVYAVAERASDIIEAGRQTVSR</sequence>
<evidence type="ECO:0000313" key="4">
    <source>
        <dbReference type="Proteomes" id="UP000756921"/>
    </source>
</evidence>
<dbReference type="Gene3D" id="3.50.50.60">
    <property type="entry name" value="FAD/NAD(P)-binding domain"/>
    <property type="match status" value="1"/>
</dbReference>
<dbReference type="InterPro" id="IPR012132">
    <property type="entry name" value="GMC_OxRdtase"/>
</dbReference>
<dbReference type="PANTHER" id="PTHR11552">
    <property type="entry name" value="GLUCOSE-METHANOL-CHOLINE GMC OXIDOREDUCTASE"/>
    <property type="match status" value="1"/>
</dbReference>
<organism evidence="3 4">
    <name type="scientific">Paraphaeosphaeria minitans</name>
    <dbReference type="NCBI Taxonomy" id="565426"/>
    <lineage>
        <taxon>Eukaryota</taxon>
        <taxon>Fungi</taxon>
        <taxon>Dikarya</taxon>
        <taxon>Ascomycota</taxon>
        <taxon>Pezizomycotina</taxon>
        <taxon>Dothideomycetes</taxon>
        <taxon>Pleosporomycetidae</taxon>
        <taxon>Pleosporales</taxon>
        <taxon>Massarineae</taxon>
        <taxon>Didymosphaeriaceae</taxon>
        <taxon>Paraphaeosphaeria</taxon>
    </lineage>
</organism>
<dbReference type="SUPFAM" id="SSF51905">
    <property type="entry name" value="FAD/NAD(P)-binding domain"/>
    <property type="match status" value="1"/>
</dbReference>
<comment type="similarity">
    <text evidence="1">Belongs to the GMC oxidoreductase family.</text>
</comment>
<comment type="caution">
    <text evidence="3">The sequence shown here is derived from an EMBL/GenBank/DDBJ whole genome shotgun (WGS) entry which is preliminary data.</text>
</comment>
<reference evidence="3" key="1">
    <citation type="journal article" date="2020" name="Mol. Plant Microbe Interact.">
        <title>Genome Sequence of the Biocontrol Agent Coniothyrium minitans strain Conio (IMI 134523).</title>
        <authorList>
            <person name="Patel D."/>
            <person name="Shittu T.A."/>
            <person name="Baroncelli R."/>
            <person name="Muthumeenakshi S."/>
            <person name="Osborne T.H."/>
            <person name="Janganan T.K."/>
            <person name="Sreenivasaprasad S."/>
        </authorList>
    </citation>
    <scope>NUCLEOTIDE SEQUENCE</scope>
    <source>
        <strain evidence="3">Conio</strain>
    </source>
</reference>
<dbReference type="EMBL" id="WJXW01000011">
    <property type="protein sequence ID" value="KAF9731905.1"/>
    <property type="molecule type" value="Genomic_DNA"/>
</dbReference>
<dbReference type="PANTHER" id="PTHR11552:SF115">
    <property type="entry name" value="DEHYDROGENASE XPTC-RELATED"/>
    <property type="match status" value="1"/>
</dbReference>
<protein>
    <submittedName>
        <fullName evidence="3">GMC oxidoreductase</fullName>
    </submittedName>
</protein>
<accession>A0A9P6KMF6</accession>
<dbReference type="Proteomes" id="UP000756921">
    <property type="component" value="Unassembled WGS sequence"/>
</dbReference>
<dbReference type="GO" id="GO:0050660">
    <property type="term" value="F:flavin adenine dinucleotide binding"/>
    <property type="evidence" value="ECO:0007669"/>
    <property type="project" value="InterPro"/>
</dbReference>
<evidence type="ECO:0000259" key="2">
    <source>
        <dbReference type="Pfam" id="PF05199"/>
    </source>
</evidence>
<dbReference type="GO" id="GO:0044550">
    <property type="term" value="P:secondary metabolite biosynthetic process"/>
    <property type="evidence" value="ECO:0007669"/>
    <property type="project" value="TreeGrafter"/>
</dbReference>